<dbReference type="GO" id="GO:0016779">
    <property type="term" value="F:nucleotidyltransferase activity"/>
    <property type="evidence" value="ECO:0007669"/>
    <property type="project" value="UniProtKB-KW"/>
</dbReference>
<dbReference type="STRING" id="869210.Marky_0374"/>
<feature type="domain" description="MobA-like NTP transferase" evidence="2">
    <location>
        <begin position="3"/>
        <end position="126"/>
    </location>
</feature>
<dbReference type="InterPro" id="IPR029044">
    <property type="entry name" value="Nucleotide-diphossugar_trans"/>
</dbReference>
<dbReference type="HOGENOM" id="CLU_071013_1_0_0"/>
<gene>
    <name evidence="3" type="ordered locus">Marky_0374</name>
</gene>
<keyword evidence="4" id="KW-1185">Reference proteome</keyword>
<evidence type="ECO:0000313" key="3">
    <source>
        <dbReference type="EMBL" id="AEB11127.1"/>
    </source>
</evidence>
<evidence type="ECO:0000256" key="1">
    <source>
        <dbReference type="ARBA" id="ARBA00022679"/>
    </source>
</evidence>
<evidence type="ECO:0000313" key="4">
    <source>
        <dbReference type="Proteomes" id="UP000007030"/>
    </source>
</evidence>
<dbReference type="InterPro" id="IPR025877">
    <property type="entry name" value="MobA-like_NTP_Trfase"/>
</dbReference>
<dbReference type="AlphaFoldDB" id="F2NQ26"/>
<keyword evidence="1" id="KW-0808">Transferase</keyword>
<sequence length="245" mass="26216">MNAVVLGGGSPDDSLARRYGVPAKPLVPVAGRPMAAYVLDALRASGVVDRVVYVGPAAGLEPAPEVVLAQRGGMLENLEAGLSVAGEEKALVVSADDPFLTPEAVRWVVAHAPEAALVYPVVPREAVEARWPGMRRTYARLREGQFTGGNLVLLDPALFRGALDMARRVIALRKRPLALARLVGLDILWKLLWGRLAIAEVEARASRILGVPLRALVTPYAEVGVDVDKETDLVWLEGVVDANRA</sequence>
<reference evidence="3 4" key="1">
    <citation type="journal article" date="2012" name="Stand. Genomic Sci.">
        <title>Complete genome sequence of the aerobic, heterotroph Marinithermus hydrothermalis type strain (T1(T)) from a deep-sea hydrothermal vent chimney.</title>
        <authorList>
            <person name="Copeland A."/>
            <person name="Gu W."/>
            <person name="Yasawong M."/>
            <person name="Lapidus A."/>
            <person name="Lucas S."/>
            <person name="Deshpande S."/>
            <person name="Pagani I."/>
            <person name="Tapia R."/>
            <person name="Cheng J.F."/>
            <person name="Goodwin L.A."/>
            <person name="Pitluck S."/>
            <person name="Liolios K."/>
            <person name="Ivanova N."/>
            <person name="Mavromatis K."/>
            <person name="Mikhailova N."/>
            <person name="Pati A."/>
            <person name="Chen A."/>
            <person name="Palaniappan K."/>
            <person name="Land M."/>
            <person name="Pan C."/>
            <person name="Brambilla E.M."/>
            <person name="Rohde M."/>
            <person name="Tindall B.J."/>
            <person name="Sikorski J."/>
            <person name="Goker M."/>
            <person name="Detter J.C."/>
            <person name="Bristow J."/>
            <person name="Eisen J.A."/>
            <person name="Markowitz V."/>
            <person name="Hugenholtz P."/>
            <person name="Kyrpides N.C."/>
            <person name="Klenk H.P."/>
            <person name="Woyke T."/>
        </authorList>
    </citation>
    <scope>NUCLEOTIDE SEQUENCE [LARGE SCALE GENOMIC DNA]</scope>
    <source>
        <strain evidence="4">DSM 14884 / JCM 11576 / T1</strain>
    </source>
</reference>
<dbReference type="Proteomes" id="UP000007030">
    <property type="component" value="Chromosome"/>
</dbReference>
<dbReference type="Gene3D" id="3.90.550.10">
    <property type="entry name" value="Spore Coat Polysaccharide Biosynthesis Protein SpsA, Chain A"/>
    <property type="match status" value="1"/>
</dbReference>
<dbReference type="Pfam" id="PF12804">
    <property type="entry name" value="NTP_transf_3"/>
    <property type="match status" value="1"/>
</dbReference>
<dbReference type="KEGG" id="mhd:Marky_0374"/>
<evidence type="ECO:0000259" key="2">
    <source>
        <dbReference type="Pfam" id="PF12804"/>
    </source>
</evidence>
<dbReference type="OrthoDB" id="159246at2"/>
<name>F2NQ26_MARHT</name>
<proteinExistence type="predicted"/>
<keyword evidence="3" id="KW-0548">Nucleotidyltransferase</keyword>
<dbReference type="PANTHER" id="PTHR19136">
    <property type="entry name" value="MOLYBDENUM COFACTOR GUANYLYLTRANSFERASE"/>
    <property type="match status" value="1"/>
</dbReference>
<dbReference type="EMBL" id="CP002630">
    <property type="protein sequence ID" value="AEB11127.1"/>
    <property type="molecule type" value="Genomic_DNA"/>
</dbReference>
<dbReference type="PANTHER" id="PTHR19136:SF81">
    <property type="entry name" value="MOLYBDENUM COFACTOR GUANYLYLTRANSFERASE"/>
    <property type="match status" value="1"/>
</dbReference>
<dbReference type="eggNOG" id="COG2266">
    <property type="taxonomic scope" value="Bacteria"/>
</dbReference>
<accession>F2NQ26</accession>
<protein>
    <submittedName>
        <fullName evidence="3">Acylneuraminate cytidylyltransferase</fullName>
    </submittedName>
</protein>
<dbReference type="SUPFAM" id="SSF53448">
    <property type="entry name" value="Nucleotide-diphospho-sugar transferases"/>
    <property type="match status" value="1"/>
</dbReference>
<organism evidence="3 4">
    <name type="scientific">Marinithermus hydrothermalis (strain DSM 14884 / JCM 11576 / T1)</name>
    <dbReference type="NCBI Taxonomy" id="869210"/>
    <lineage>
        <taxon>Bacteria</taxon>
        <taxon>Thermotogati</taxon>
        <taxon>Deinococcota</taxon>
        <taxon>Deinococci</taxon>
        <taxon>Thermales</taxon>
        <taxon>Thermaceae</taxon>
        <taxon>Marinithermus</taxon>
    </lineage>
</organism>
<dbReference type="RefSeq" id="WP_013703182.1">
    <property type="nucleotide sequence ID" value="NC_015387.1"/>
</dbReference>